<dbReference type="STRING" id="1165861.A0A0L0VIG6"/>
<proteinExistence type="predicted"/>
<evidence type="ECO:0000313" key="2">
    <source>
        <dbReference type="Proteomes" id="UP000054564"/>
    </source>
</evidence>
<protein>
    <submittedName>
        <fullName evidence="1">Uncharacterized protein</fullName>
    </submittedName>
</protein>
<gene>
    <name evidence="1" type="ORF">PSTG_07976</name>
</gene>
<keyword evidence="2" id="KW-1185">Reference proteome</keyword>
<reference evidence="2" key="1">
    <citation type="submission" date="2014-03" db="EMBL/GenBank/DDBJ databases">
        <title>The Genome Sequence of Puccinia striiformis f. sp. tritici PST-78.</title>
        <authorList>
            <consortium name="The Broad Institute Genome Sequencing Platform"/>
            <person name="Cuomo C."/>
            <person name="Hulbert S."/>
            <person name="Chen X."/>
            <person name="Walker B."/>
            <person name="Young S.K."/>
            <person name="Zeng Q."/>
            <person name="Gargeya S."/>
            <person name="Fitzgerald M."/>
            <person name="Haas B."/>
            <person name="Abouelleil A."/>
            <person name="Alvarado L."/>
            <person name="Arachchi H.M."/>
            <person name="Berlin A.M."/>
            <person name="Chapman S.B."/>
            <person name="Goldberg J."/>
            <person name="Griggs A."/>
            <person name="Gujja S."/>
            <person name="Hansen M."/>
            <person name="Howarth C."/>
            <person name="Imamovic A."/>
            <person name="Larimer J."/>
            <person name="McCowan C."/>
            <person name="Montmayeur A."/>
            <person name="Murphy C."/>
            <person name="Neiman D."/>
            <person name="Pearson M."/>
            <person name="Priest M."/>
            <person name="Roberts A."/>
            <person name="Saif S."/>
            <person name="Shea T."/>
            <person name="Sisk P."/>
            <person name="Sykes S."/>
            <person name="Wortman J."/>
            <person name="Nusbaum C."/>
            <person name="Birren B."/>
        </authorList>
    </citation>
    <scope>NUCLEOTIDE SEQUENCE [LARGE SCALE GENOMIC DNA]</scope>
    <source>
        <strain evidence="2">race PST-78</strain>
    </source>
</reference>
<dbReference type="Proteomes" id="UP000054564">
    <property type="component" value="Unassembled WGS sequence"/>
</dbReference>
<accession>A0A0L0VIG6</accession>
<dbReference type="AlphaFoldDB" id="A0A0L0VIG6"/>
<dbReference type="EMBL" id="AJIL01000053">
    <property type="protein sequence ID" value="KNE98789.1"/>
    <property type="molecule type" value="Genomic_DNA"/>
</dbReference>
<sequence>MSQEIVIFKQNLASKICRNVIEDLKDPTIVADEENIDITKFVSLIRLATKVNVVLITAIFFPESSNLVTRSSIETIPNAHLSGFL</sequence>
<organism evidence="1 2">
    <name type="scientific">Puccinia striiformis f. sp. tritici PST-78</name>
    <dbReference type="NCBI Taxonomy" id="1165861"/>
    <lineage>
        <taxon>Eukaryota</taxon>
        <taxon>Fungi</taxon>
        <taxon>Dikarya</taxon>
        <taxon>Basidiomycota</taxon>
        <taxon>Pucciniomycotina</taxon>
        <taxon>Pucciniomycetes</taxon>
        <taxon>Pucciniales</taxon>
        <taxon>Pucciniaceae</taxon>
        <taxon>Puccinia</taxon>
    </lineage>
</organism>
<name>A0A0L0VIG6_9BASI</name>
<comment type="caution">
    <text evidence="1">The sequence shown here is derived from an EMBL/GenBank/DDBJ whole genome shotgun (WGS) entry which is preliminary data.</text>
</comment>
<evidence type="ECO:0000313" key="1">
    <source>
        <dbReference type="EMBL" id="KNE98789.1"/>
    </source>
</evidence>